<dbReference type="GeneID" id="110197150"/>
<dbReference type="InParanoid" id="A0A6P5J5K1"/>
<dbReference type="Proteomes" id="UP000515140">
    <property type="component" value="Unplaced"/>
</dbReference>
<keyword evidence="2" id="KW-1185">Reference proteome</keyword>
<evidence type="ECO:0000256" key="1">
    <source>
        <dbReference type="SAM" id="MobiDB-lite"/>
    </source>
</evidence>
<reference evidence="3" key="1">
    <citation type="submission" date="2025-08" db="UniProtKB">
        <authorList>
            <consortium name="RefSeq"/>
        </authorList>
    </citation>
    <scope>IDENTIFICATION</scope>
    <source>
        <tissue evidence="3">Spleen</tissue>
    </source>
</reference>
<sequence length="254" mass="27715">MWQGLRPLTVLGARPEALPSVTSLYGVSLVECDLLIGSLVIGSKHAELGTSHFLAHQQPPHPQDQCSWLPDEDQQTLVPFLNRAPQRPVPTRVEGPTCLDAALLLLPRPSGPSICPDVEQVGGVGHPGPSSPEVHLGKLQMMGKLLSQHHRNPEASSSGSRCCLMEEFGSEQELCSRPGRPRDQEWVPARGRGSESWHQGLDCMDDFDSVGQDSSSTKLLSKDLKQDLSLTPNNPVDAPSYPRLPKTRRSNLPH</sequence>
<dbReference type="KEGG" id="pcw:110197150"/>
<protein>
    <submittedName>
        <fullName evidence="3">Uncharacterized protein LOC110197150</fullName>
    </submittedName>
</protein>
<feature type="region of interest" description="Disordered" evidence="1">
    <location>
        <begin position="174"/>
        <end position="254"/>
    </location>
</feature>
<name>A0A6P5J5K1_PHACI</name>
<feature type="compositionally biased region" description="Basic residues" evidence="1">
    <location>
        <begin position="245"/>
        <end position="254"/>
    </location>
</feature>
<accession>A0A6P5J5K1</accession>
<gene>
    <name evidence="3" type="primary">LOC110197150</name>
</gene>
<dbReference type="RefSeq" id="XP_020826486.1">
    <property type="nucleotide sequence ID" value="XM_020970827.1"/>
</dbReference>
<proteinExistence type="predicted"/>
<evidence type="ECO:0000313" key="3">
    <source>
        <dbReference type="RefSeq" id="XP_020826486.1"/>
    </source>
</evidence>
<dbReference type="AlphaFoldDB" id="A0A6P5J5K1"/>
<evidence type="ECO:0000313" key="2">
    <source>
        <dbReference type="Proteomes" id="UP000515140"/>
    </source>
</evidence>
<organism evidence="2 3">
    <name type="scientific">Phascolarctos cinereus</name>
    <name type="common">Koala</name>
    <dbReference type="NCBI Taxonomy" id="38626"/>
    <lineage>
        <taxon>Eukaryota</taxon>
        <taxon>Metazoa</taxon>
        <taxon>Chordata</taxon>
        <taxon>Craniata</taxon>
        <taxon>Vertebrata</taxon>
        <taxon>Euteleostomi</taxon>
        <taxon>Mammalia</taxon>
        <taxon>Metatheria</taxon>
        <taxon>Diprotodontia</taxon>
        <taxon>Phascolarctidae</taxon>
        <taxon>Phascolarctos</taxon>
    </lineage>
</organism>